<keyword evidence="6" id="KW-0221">Differentiation</keyword>
<keyword evidence="9" id="KW-0832">Ubl conjugation</keyword>
<reference evidence="13" key="1">
    <citation type="submission" date="2022-03" db="EMBL/GenBank/DDBJ databases">
        <authorList>
            <person name="Martin C."/>
        </authorList>
    </citation>
    <scope>NUCLEOTIDE SEQUENCE</scope>
</reference>
<keyword evidence="11" id="KW-0808">Transferase</keyword>
<evidence type="ECO:0000256" key="11">
    <source>
        <dbReference type="RuleBase" id="RU000304"/>
    </source>
</evidence>
<dbReference type="CDD" id="cd14080">
    <property type="entry name" value="STKc_TSSK-like"/>
    <property type="match status" value="1"/>
</dbReference>
<dbReference type="Proteomes" id="UP000749559">
    <property type="component" value="Unassembled WGS sequence"/>
</dbReference>
<keyword evidence="11" id="KW-0723">Serine/threonine-protein kinase</keyword>
<keyword evidence="2" id="KW-0217">Developmental protein</keyword>
<dbReference type="InterPro" id="IPR017441">
    <property type="entry name" value="Protein_kinase_ATP_BS"/>
</dbReference>
<proteinExistence type="inferred from homology"/>
<dbReference type="AlphaFoldDB" id="A0A8J1XV19"/>
<dbReference type="PROSITE" id="PS50011">
    <property type="entry name" value="PROTEIN_KINASE_DOM"/>
    <property type="match status" value="1"/>
</dbReference>
<keyword evidence="3" id="KW-0597">Phosphoprotein</keyword>
<evidence type="ECO:0000256" key="5">
    <source>
        <dbReference type="ARBA" id="ARBA00022741"/>
    </source>
</evidence>
<dbReference type="PROSITE" id="PS00108">
    <property type="entry name" value="PROTEIN_KINASE_ST"/>
    <property type="match status" value="1"/>
</dbReference>
<accession>A0A8J1XV19</accession>
<keyword evidence="5 11" id="KW-0547">Nucleotide-binding</keyword>
<dbReference type="PROSITE" id="PS00107">
    <property type="entry name" value="PROTEIN_KINASE_ATP"/>
    <property type="match status" value="1"/>
</dbReference>
<name>A0A8J1XV19_OWEFU</name>
<gene>
    <name evidence="13" type="ORF">OFUS_LOCUS17162</name>
</gene>
<dbReference type="PANTHER" id="PTHR24346">
    <property type="entry name" value="MAP/MICROTUBULE AFFINITY-REGULATING KINASE"/>
    <property type="match status" value="1"/>
</dbReference>
<dbReference type="GO" id="GO:0000226">
    <property type="term" value="P:microtubule cytoskeleton organization"/>
    <property type="evidence" value="ECO:0007669"/>
    <property type="project" value="TreeGrafter"/>
</dbReference>
<keyword evidence="14" id="KW-1185">Reference proteome</keyword>
<dbReference type="GO" id="GO:0030154">
    <property type="term" value="P:cell differentiation"/>
    <property type="evidence" value="ECO:0007669"/>
    <property type="project" value="UniProtKB-KW"/>
</dbReference>
<comment type="caution">
    <text evidence="13">The sequence shown here is derived from an EMBL/GenBank/DDBJ whole genome shotgun (WGS) entry which is preliminary data.</text>
</comment>
<evidence type="ECO:0000256" key="1">
    <source>
        <dbReference type="ARBA" id="ARBA00001946"/>
    </source>
</evidence>
<dbReference type="InterPro" id="IPR008271">
    <property type="entry name" value="Ser/Thr_kinase_AS"/>
</dbReference>
<dbReference type="GO" id="GO:0050321">
    <property type="term" value="F:tau-protein kinase activity"/>
    <property type="evidence" value="ECO:0007669"/>
    <property type="project" value="TreeGrafter"/>
</dbReference>
<evidence type="ECO:0000256" key="6">
    <source>
        <dbReference type="ARBA" id="ARBA00022782"/>
    </source>
</evidence>
<keyword evidence="8" id="KW-0460">Magnesium</keyword>
<evidence type="ECO:0000256" key="10">
    <source>
        <dbReference type="ARBA" id="ARBA00022871"/>
    </source>
</evidence>
<organism evidence="13 14">
    <name type="scientific">Owenia fusiformis</name>
    <name type="common">Polychaete worm</name>
    <dbReference type="NCBI Taxonomy" id="6347"/>
    <lineage>
        <taxon>Eukaryota</taxon>
        <taxon>Metazoa</taxon>
        <taxon>Spiralia</taxon>
        <taxon>Lophotrochozoa</taxon>
        <taxon>Annelida</taxon>
        <taxon>Polychaeta</taxon>
        <taxon>Sedentaria</taxon>
        <taxon>Canalipalpata</taxon>
        <taxon>Sabellida</taxon>
        <taxon>Oweniida</taxon>
        <taxon>Oweniidae</taxon>
        <taxon>Owenia</taxon>
    </lineage>
</organism>
<dbReference type="Gene3D" id="1.10.510.10">
    <property type="entry name" value="Transferase(Phosphotransferase) domain 1"/>
    <property type="match status" value="1"/>
</dbReference>
<comment type="similarity">
    <text evidence="11">Belongs to the protein kinase superfamily.</text>
</comment>
<evidence type="ECO:0000256" key="7">
    <source>
        <dbReference type="ARBA" id="ARBA00022840"/>
    </source>
</evidence>
<evidence type="ECO:0000256" key="3">
    <source>
        <dbReference type="ARBA" id="ARBA00022553"/>
    </source>
</evidence>
<protein>
    <recommendedName>
        <fullName evidence="12">Protein kinase domain-containing protein</fullName>
    </recommendedName>
</protein>
<evidence type="ECO:0000256" key="9">
    <source>
        <dbReference type="ARBA" id="ARBA00022843"/>
    </source>
</evidence>
<dbReference type="GO" id="GO:0035556">
    <property type="term" value="P:intracellular signal transduction"/>
    <property type="evidence" value="ECO:0007669"/>
    <property type="project" value="TreeGrafter"/>
</dbReference>
<evidence type="ECO:0000313" key="14">
    <source>
        <dbReference type="Proteomes" id="UP000749559"/>
    </source>
</evidence>
<evidence type="ECO:0000256" key="8">
    <source>
        <dbReference type="ARBA" id="ARBA00022842"/>
    </source>
</evidence>
<sequence>MSTGAERPLPDDEEMRRRGYQLGPTIGEGSYAKVKCGTSEKLGGCKVAIKIINRKRAPKDFQIKFLPRELEVLRRVNHDHIVRLYEIMQFSNKVYMIMEMAGHGDLLEYIKLRGAIPEEKSALMFYQLVSAVEYLHSINIMHRDLKCENILLDAHNYVKISDFGFARFMQKGELSRTYCGSAAYAAPEILQGTPYQGPPYDVWSIGVILYIMVCGSMPYDDSNIKKMIKDQTERKVGFSRSKKISQDCKDLIHQMLECDVVKRITIPEMARCRWAAPFIRKYQEEKLRKKSEQDKLRQQQEH</sequence>
<dbReference type="SMART" id="SM00220">
    <property type="entry name" value="S_TKc"/>
    <property type="match status" value="1"/>
</dbReference>
<dbReference type="GO" id="GO:0000287">
    <property type="term" value="F:magnesium ion binding"/>
    <property type="evidence" value="ECO:0007669"/>
    <property type="project" value="UniProtKB-ARBA"/>
</dbReference>
<feature type="domain" description="Protein kinase" evidence="12">
    <location>
        <begin position="20"/>
        <end position="279"/>
    </location>
</feature>
<evidence type="ECO:0000313" key="13">
    <source>
        <dbReference type="EMBL" id="CAH1792149.1"/>
    </source>
</evidence>
<keyword evidence="11" id="KW-0418">Kinase</keyword>
<dbReference type="InterPro" id="IPR000719">
    <property type="entry name" value="Prot_kinase_dom"/>
</dbReference>
<dbReference type="GO" id="GO:0005524">
    <property type="term" value="F:ATP binding"/>
    <property type="evidence" value="ECO:0007669"/>
    <property type="project" value="UniProtKB-UniRule"/>
</dbReference>
<dbReference type="OrthoDB" id="541276at2759"/>
<dbReference type="InterPro" id="IPR011009">
    <property type="entry name" value="Kinase-like_dom_sf"/>
</dbReference>
<dbReference type="SUPFAM" id="SSF56112">
    <property type="entry name" value="Protein kinase-like (PK-like)"/>
    <property type="match status" value="1"/>
</dbReference>
<keyword evidence="10" id="KW-0744">Spermatogenesis</keyword>
<dbReference type="GO" id="GO:0007283">
    <property type="term" value="P:spermatogenesis"/>
    <property type="evidence" value="ECO:0007669"/>
    <property type="project" value="UniProtKB-KW"/>
</dbReference>
<dbReference type="Pfam" id="PF00069">
    <property type="entry name" value="Pkinase"/>
    <property type="match status" value="1"/>
</dbReference>
<evidence type="ECO:0000256" key="2">
    <source>
        <dbReference type="ARBA" id="ARBA00022473"/>
    </source>
</evidence>
<keyword evidence="7 11" id="KW-0067">ATP-binding</keyword>
<comment type="cofactor">
    <cofactor evidence="1">
        <name>Mg(2+)</name>
        <dbReference type="ChEBI" id="CHEBI:18420"/>
    </cofactor>
</comment>
<dbReference type="FunFam" id="1.10.510.10:FF:000658">
    <property type="entry name" value="Protein CBG12184"/>
    <property type="match status" value="1"/>
</dbReference>
<evidence type="ECO:0000259" key="12">
    <source>
        <dbReference type="PROSITE" id="PS50011"/>
    </source>
</evidence>
<evidence type="ECO:0000256" key="4">
    <source>
        <dbReference type="ARBA" id="ARBA00022723"/>
    </source>
</evidence>
<dbReference type="PANTHER" id="PTHR24346:SF102">
    <property type="entry name" value="TESTIS-SPECIFIC SERINE_THREONINE-PROTEIN KINASE 1"/>
    <property type="match status" value="1"/>
</dbReference>
<dbReference type="EMBL" id="CAIIXF020000008">
    <property type="protein sequence ID" value="CAH1792149.1"/>
    <property type="molecule type" value="Genomic_DNA"/>
</dbReference>
<keyword evidence="4" id="KW-0479">Metal-binding</keyword>
<dbReference type="GO" id="GO:0005737">
    <property type="term" value="C:cytoplasm"/>
    <property type="evidence" value="ECO:0007669"/>
    <property type="project" value="TreeGrafter"/>
</dbReference>